<feature type="region of interest" description="Disordered" evidence="2">
    <location>
        <begin position="46"/>
        <end position="74"/>
    </location>
</feature>
<dbReference type="KEGG" id="haj:DU500_01460"/>
<dbReference type="Pfam" id="PF02515">
    <property type="entry name" value="CoA_transf_3"/>
    <property type="match status" value="1"/>
</dbReference>
<dbReference type="InterPro" id="IPR003673">
    <property type="entry name" value="CoA-Trfase_fam_III"/>
</dbReference>
<dbReference type="InterPro" id="IPR050483">
    <property type="entry name" value="CoA-transferase_III_domain"/>
</dbReference>
<organism evidence="4 5">
    <name type="scientific">Haloplanus rubicundus</name>
    <dbReference type="NCBI Taxonomy" id="1547898"/>
    <lineage>
        <taxon>Archaea</taxon>
        <taxon>Methanobacteriati</taxon>
        <taxon>Methanobacteriota</taxon>
        <taxon>Stenosarchaea group</taxon>
        <taxon>Halobacteria</taxon>
        <taxon>Halobacteriales</taxon>
        <taxon>Haloferacaceae</taxon>
        <taxon>Haloplanus</taxon>
    </lineage>
</organism>
<dbReference type="Proteomes" id="UP000252985">
    <property type="component" value="Chromosome"/>
</dbReference>
<dbReference type="AlphaFoldDB" id="A0A345E8K0"/>
<proteinExistence type="predicted"/>
<dbReference type="KEGG" id="haq:DU484_00895"/>
<keyword evidence="6" id="KW-1185">Reference proteome</keyword>
<evidence type="ECO:0000313" key="3">
    <source>
        <dbReference type="EMBL" id="AXG05197.1"/>
    </source>
</evidence>
<reference evidence="3 6" key="2">
    <citation type="submission" date="2018-07" db="EMBL/GenBank/DDBJ databases">
        <title>Genome sequences of Haloplanus sp. CBA1113.</title>
        <authorList>
            <person name="Kim Y.B."/>
            <person name="Roh S.W."/>
        </authorList>
    </citation>
    <scope>NUCLEOTIDE SEQUENCE [LARGE SCALE GENOMIC DNA]</scope>
    <source>
        <strain evidence="3 6">CBA1113</strain>
    </source>
</reference>
<protein>
    <submittedName>
        <fullName evidence="4">CoA transferase</fullName>
    </submittedName>
</protein>
<dbReference type="RefSeq" id="WP_114584349.1">
    <property type="nucleotide sequence ID" value="NZ_CP031148.1"/>
</dbReference>
<dbReference type="Gene3D" id="3.40.50.10540">
    <property type="entry name" value="Crotonobetainyl-coa:carnitine coa-transferase, domain 1"/>
    <property type="match status" value="1"/>
</dbReference>
<sequence>MGTNDDAAEKILDGITVVDLTTFVTGGFATLMLANQGAEVIKVERPELGDDNRHSGPPFVEPNEEYDGPGRTADANGESPYFWTINYDKLSVEFNLKTDSGLEALYDLVEEADVVVENFRPGTAERLGIGYDDLRELNDDLVYCSISAFGETGPWSSRPGYDLLVQGTSGIMSVTGPEGGDPVKVGLPQTDLITAMWAAFGIVGSLFRRELTGDGDRIEIGMHDAALPWLTKQAGKAFVGEETTRMGTKDPVLSPYQAYPTADGYLNVGCANQKLWSELCEAIDRPDLIDDERFASNPDRVANMDELEEELSAVFRERPTEEWVDLLAEDHGLPVGPVYDVATALDNEQTEARDVIREIEHPALGTVPVIEHPLNYEHATAGFDEAPPLLGEDTEAILDGLGYDAEDIDRLREEGAIPDDE</sequence>
<dbReference type="EMBL" id="CP031148">
    <property type="protein sequence ID" value="AXG08522.1"/>
    <property type="molecule type" value="Genomic_DNA"/>
</dbReference>
<evidence type="ECO:0000256" key="1">
    <source>
        <dbReference type="ARBA" id="ARBA00022679"/>
    </source>
</evidence>
<dbReference type="Gene3D" id="3.30.1540.10">
    <property type="entry name" value="formyl-coa transferase, domain 3"/>
    <property type="match status" value="1"/>
</dbReference>
<accession>A0A345DZ25</accession>
<keyword evidence="1 4" id="KW-0808">Transferase</keyword>
<dbReference type="InterPro" id="IPR044855">
    <property type="entry name" value="CoA-Trfase_III_dom3_sf"/>
</dbReference>
<name>A0A345E8K0_9EURY</name>
<dbReference type="EMBL" id="CP031150">
    <property type="protein sequence ID" value="AXG05197.1"/>
    <property type="molecule type" value="Genomic_DNA"/>
</dbReference>
<dbReference type="GO" id="GO:0008410">
    <property type="term" value="F:CoA-transferase activity"/>
    <property type="evidence" value="ECO:0007669"/>
    <property type="project" value="TreeGrafter"/>
</dbReference>
<gene>
    <name evidence="4" type="ORF">DU484_00895</name>
    <name evidence="3" type="ORF">DU500_01460</name>
</gene>
<evidence type="ECO:0000256" key="2">
    <source>
        <dbReference type="SAM" id="MobiDB-lite"/>
    </source>
</evidence>
<dbReference type="Proteomes" id="UP000253273">
    <property type="component" value="Chromosome"/>
</dbReference>
<evidence type="ECO:0000313" key="5">
    <source>
        <dbReference type="Proteomes" id="UP000252985"/>
    </source>
</evidence>
<evidence type="ECO:0000313" key="6">
    <source>
        <dbReference type="Proteomes" id="UP000253273"/>
    </source>
</evidence>
<reference evidence="4 5" key="1">
    <citation type="submission" date="2018-07" db="EMBL/GenBank/DDBJ databases">
        <title>Genome sequences of Haloplanus sp. CBA1112.</title>
        <authorList>
            <person name="Kim Y.B."/>
            <person name="Roh S.W."/>
        </authorList>
    </citation>
    <scope>NUCLEOTIDE SEQUENCE [LARGE SCALE GENOMIC DNA]</scope>
    <source>
        <strain evidence="4 5">CBA1112</strain>
    </source>
</reference>
<evidence type="ECO:0000313" key="4">
    <source>
        <dbReference type="EMBL" id="AXG08522.1"/>
    </source>
</evidence>
<dbReference type="SUPFAM" id="SSF89796">
    <property type="entry name" value="CoA-transferase family III (CaiB/BaiF)"/>
    <property type="match status" value="1"/>
</dbReference>
<dbReference type="PANTHER" id="PTHR48207:SF3">
    <property type="entry name" value="SUCCINATE--HYDROXYMETHYLGLUTARATE COA-TRANSFERASE"/>
    <property type="match status" value="1"/>
</dbReference>
<accession>A0A345E8K0</accession>
<dbReference type="InterPro" id="IPR023606">
    <property type="entry name" value="CoA-Trfase_III_dom_1_sf"/>
</dbReference>
<dbReference type="GeneID" id="37285491"/>
<dbReference type="OrthoDB" id="28444at2157"/>
<dbReference type="PANTHER" id="PTHR48207">
    <property type="entry name" value="SUCCINATE--HYDROXYMETHYLGLUTARATE COA-TRANSFERASE"/>
    <property type="match status" value="1"/>
</dbReference>